<dbReference type="AlphaFoldDB" id="A0A1A9VAN3"/>
<sequence length="432" mass="47247">MAKTRIKTTPTRMQKDALMASAAVATVAQGTTEIAVKKRLLQLSHKNSNVDAMPSGSTIIVQAPKRTNSMSSATSTISHISDIQSGSESPIPQIAKLKATITTNADEPTMAELTESAIKTLNEGLQSRSNGRGALKNRKVFMITEKCNDTSKHGDANGSNGQKRKMYLIMEENSESSEKLKRTDNIGGCKKLTLVADKSDGQLPQQFEKILPEILNCIQAKGVSNNSGVEVVRSSETLMDSGHITEKLPASSNVIINDDNQFENPNVIVIKSDAKTTYNDRLPLTLPPKKNRTKIINTQIIPIQQQSSEELTNISNGIVSAHHSYENNDLTQHHTGQQISYQKSFIESTGATPVIVTASNNNSLLTNGDNGLKVHESNTVIPHKNINLSPDFLFLMKMLPKLESIPEPQKIHVKSCIEQILTQNANLFMDEP</sequence>
<evidence type="ECO:0000313" key="4">
    <source>
        <dbReference type="Proteomes" id="UP000078200"/>
    </source>
</evidence>
<feature type="domain" description="BESS" evidence="2">
    <location>
        <begin position="388"/>
        <end position="427"/>
    </location>
</feature>
<dbReference type="InterPro" id="IPR004210">
    <property type="entry name" value="BESS_motif"/>
</dbReference>
<evidence type="ECO:0000313" key="3">
    <source>
        <dbReference type="EnsemblMetazoa" id="GAUT031220-PA"/>
    </source>
</evidence>
<reference evidence="3" key="1">
    <citation type="submission" date="2020-05" db="UniProtKB">
        <authorList>
            <consortium name="EnsemblMetazoa"/>
        </authorList>
    </citation>
    <scope>IDENTIFICATION</scope>
    <source>
        <strain evidence="3">TTRI</strain>
    </source>
</reference>
<dbReference type="GO" id="GO:0005634">
    <property type="term" value="C:nucleus"/>
    <property type="evidence" value="ECO:0007669"/>
    <property type="project" value="UniProtKB-SubCell"/>
</dbReference>
<organism evidence="3 4">
    <name type="scientific">Glossina austeni</name>
    <name type="common">Savannah tsetse fly</name>
    <dbReference type="NCBI Taxonomy" id="7395"/>
    <lineage>
        <taxon>Eukaryota</taxon>
        <taxon>Metazoa</taxon>
        <taxon>Ecdysozoa</taxon>
        <taxon>Arthropoda</taxon>
        <taxon>Hexapoda</taxon>
        <taxon>Insecta</taxon>
        <taxon>Pterygota</taxon>
        <taxon>Neoptera</taxon>
        <taxon>Endopterygota</taxon>
        <taxon>Diptera</taxon>
        <taxon>Brachycera</taxon>
        <taxon>Muscomorpha</taxon>
        <taxon>Hippoboscoidea</taxon>
        <taxon>Glossinidae</taxon>
        <taxon>Glossina</taxon>
    </lineage>
</organism>
<proteinExistence type="predicted"/>
<dbReference type="PROSITE" id="PS51031">
    <property type="entry name" value="BESS"/>
    <property type="match status" value="1"/>
</dbReference>
<dbReference type="VEuPathDB" id="VectorBase:GAUT031220"/>
<dbReference type="STRING" id="7395.A0A1A9VAN3"/>
<dbReference type="GO" id="GO:0003677">
    <property type="term" value="F:DNA binding"/>
    <property type="evidence" value="ECO:0007669"/>
    <property type="project" value="InterPro"/>
</dbReference>
<evidence type="ECO:0000259" key="2">
    <source>
        <dbReference type="PROSITE" id="PS51031"/>
    </source>
</evidence>
<name>A0A1A9VAN3_GLOAU</name>
<keyword evidence="4" id="KW-1185">Reference proteome</keyword>
<dbReference type="Proteomes" id="UP000078200">
    <property type="component" value="Unassembled WGS sequence"/>
</dbReference>
<comment type="subcellular location">
    <subcellularLocation>
        <location evidence="1">Nucleus</location>
    </subcellularLocation>
</comment>
<dbReference type="EnsemblMetazoa" id="GAUT031220-RA">
    <property type="protein sequence ID" value="GAUT031220-PA"/>
    <property type="gene ID" value="GAUT031220"/>
</dbReference>
<keyword evidence="1" id="KW-0539">Nucleus</keyword>
<evidence type="ECO:0000256" key="1">
    <source>
        <dbReference type="PROSITE-ProRule" id="PRU00371"/>
    </source>
</evidence>
<accession>A0A1A9VAN3</accession>
<protein>
    <recommendedName>
        <fullName evidence="2">BESS domain-containing protein</fullName>
    </recommendedName>
</protein>